<evidence type="ECO:0000256" key="2">
    <source>
        <dbReference type="ARBA" id="ARBA00022448"/>
    </source>
</evidence>
<dbReference type="InterPro" id="IPR003593">
    <property type="entry name" value="AAA+_ATPase"/>
</dbReference>
<gene>
    <name evidence="7" type="ORF">GCM10010151_64540</name>
</gene>
<keyword evidence="5" id="KW-0029">Amino-acid transport</keyword>
<comment type="similarity">
    <text evidence="1">Belongs to the ABC transporter superfamily.</text>
</comment>
<evidence type="ECO:0000259" key="6">
    <source>
        <dbReference type="PROSITE" id="PS50893"/>
    </source>
</evidence>
<dbReference type="InterPro" id="IPR027417">
    <property type="entry name" value="P-loop_NTPase"/>
</dbReference>
<evidence type="ECO:0000313" key="7">
    <source>
        <dbReference type="EMBL" id="GAA0365699.1"/>
    </source>
</evidence>
<dbReference type="Gene3D" id="3.40.50.300">
    <property type="entry name" value="P-loop containing nucleotide triphosphate hydrolases"/>
    <property type="match status" value="1"/>
</dbReference>
<evidence type="ECO:0000256" key="3">
    <source>
        <dbReference type="ARBA" id="ARBA00022741"/>
    </source>
</evidence>
<keyword evidence="8" id="KW-1185">Reference proteome</keyword>
<evidence type="ECO:0000256" key="1">
    <source>
        <dbReference type="ARBA" id="ARBA00005417"/>
    </source>
</evidence>
<evidence type="ECO:0000256" key="5">
    <source>
        <dbReference type="ARBA" id="ARBA00022970"/>
    </source>
</evidence>
<dbReference type="InterPro" id="IPR003439">
    <property type="entry name" value="ABC_transporter-like_ATP-bd"/>
</dbReference>
<reference evidence="7 8" key="1">
    <citation type="journal article" date="2019" name="Int. J. Syst. Evol. Microbiol.">
        <title>The Global Catalogue of Microorganisms (GCM) 10K type strain sequencing project: providing services to taxonomists for standard genome sequencing and annotation.</title>
        <authorList>
            <consortium name="The Broad Institute Genomics Platform"/>
            <consortium name="The Broad Institute Genome Sequencing Center for Infectious Disease"/>
            <person name="Wu L."/>
            <person name="Ma J."/>
        </authorList>
    </citation>
    <scope>NUCLEOTIDE SEQUENCE [LARGE SCALE GENOMIC DNA]</scope>
    <source>
        <strain evidence="7 8">JCM 3146</strain>
    </source>
</reference>
<dbReference type="PANTHER" id="PTHR43820:SF4">
    <property type="entry name" value="HIGH-AFFINITY BRANCHED-CHAIN AMINO ACID TRANSPORT ATP-BINDING PROTEIN LIVF"/>
    <property type="match status" value="1"/>
</dbReference>
<dbReference type="SUPFAM" id="SSF52540">
    <property type="entry name" value="P-loop containing nucleoside triphosphate hydrolases"/>
    <property type="match status" value="1"/>
</dbReference>
<protein>
    <submittedName>
        <fullName evidence="7">ABC transporter ATP-binding protein</fullName>
    </submittedName>
</protein>
<sequence>MTAALRTTGLTAGYGDVAVVHDLDLEVHPGEIVALMGANGAGKTTALLTAAGALRPLGGDLEVLGTADPREDLRDRAARGLALLTDDRSVFRSLTTRENLRLGRGPMDLALAAFPELERLLDRPAGLLSGGEQQMLGLGRVLAARPKLLLADELSLGLAPIVVHRLLAAVRELADSGCAVLLVEQQVRLVLDVADRGYVLQRGRVALAGTGDELRRNRADIERSYLSVTVEKD</sequence>
<dbReference type="Proteomes" id="UP001501822">
    <property type="component" value="Unassembled WGS sequence"/>
</dbReference>
<dbReference type="EMBL" id="BAAABM010000066">
    <property type="protein sequence ID" value="GAA0365699.1"/>
    <property type="molecule type" value="Genomic_DNA"/>
</dbReference>
<proteinExistence type="inferred from homology"/>
<evidence type="ECO:0000313" key="8">
    <source>
        <dbReference type="Proteomes" id="UP001501822"/>
    </source>
</evidence>
<dbReference type="Pfam" id="PF00005">
    <property type="entry name" value="ABC_tran"/>
    <property type="match status" value="1"/>
</dbReference>
<dbReference type="PROSITE" id="PS50893">
    <property type="entry name" value="ABC_TRANSPORTER_2"/>
    <property type="match status" value="1"/>
</dbReference>
<dbReference type="PROSITE" id="PS00211">
    <property type="entry name" value="ABC_TRANSPORTER_1"/>
    <property type="match status" value="1"/>
</dbReference>
<dbReference type="RefSeq" id="WP_252798975.1">
    <property type="nucleotide sequence ID" value="NZ_BAAABM010000066.1"/>
</dbReference>
<dbReference type="PANTHER" id="PTHR43820">
    <property type="entry name" value="HIGH-AFFINITY BRANCHED-CHAIN AMINO ACID TRANSPORT ATP-BINDING PROTEIN LIVF"/>
    <property type="match status" value="1"/>
</dbReference>
<keyword evidence="4 7" id="KW-0067">ATP-binding</keyword>
<keyword evidence="2" id="KW-0813">Transport</keyword>
<accession>A0ABN0XJH0</accession>
<feature type="domain" description="ABC transporter" evidence="6">
    <location>
        <begin position="5"/>
        <end position="227"/>
    </location>
</feature>
<keyword evidence="3" id="KW-0547">Nucleotide-binding</keyword>
<name>A0ABN0XJH0_9ACTN</name>
<organism evidence="7 8">
    <name type="scientific">Actinoallomurus spadix</name>
    <dbReference type="NCBI Taxonomy" id="79912"/>
    <lineage>
        <taxon>Bacteria</taxon>
        <taxon>Bacillati</taxon>
        <taxon>Actinomycetota</taxon>
        <taxon>Actinomycetes</taxon>
        <taxon>Streptosporangiales</taxon>
        <taxon>Thermomonosporaceae</taxon>
        <taxon>Actinoallomurus</taxon>
    </lineage>
</organism>
<dbReference type="GO" id="GO:0005524">
    <property type="term" value="F:ATP binding"/>
    <property type="evidence" value="ECO:0007669"/>
    <property type="project" value="UniProtKB-KW"/>
</dbReference>
<dbReference type="SMART" id="SM00382">
    <property type="entry name" value="AAA"/>
    <property type="match status" value="1"/>
</dbReference>
<dbReference type="InterPro" id="IPR017871">
    <property type="entry name" value="ABC_transporter-like_CS"/>
</dbReference>
<comment type="caution">
    <text evidence="7">The sequence shown here is derived from an EMBL/GenBank/DDBJ whole genome shotgun (WGS) entry which is preliminary data.</text>
</comment>
<dbReference type="InterPro" id="IPR052156">
    <property type="entry name" value="BCAA_Transport_ATP-bd_LivF"/>
</dbReference>
<evidence type="ECO:0000256" key="4">
    <source>
        <dbReference type="ARBA" id="ARBA00022840"/>
    </source>
</evidence>